<organism evidence="7 8">
    <name type="scientific">Frigoriglobus tundricola</name>
    <dbReference type="NCBI Taxonomy" id="2774151"/>
    <lineage>
        <taxon>Bacteria</taxon>
        <taxon>Pseudomonadati</taxon>
        <taxon>Planctomycetota</taxon>
        <taxon>Planctomycetia</taxon>
        <taxon>Gemmatales</taxon>
        <taxon>Gemmataceae</taxon>
        <taxon>Frigoriglobus</taxon>
    </lineage>
</organism>
<evidence type="ECO:0000313" key="7">
    <source>
        <dbReference type="EMBL" id="QJW96836.1"/>
    </source>
</evidence>
<evidence type="ECO:0000256" key="2">
    <source>
        <dbReference type="ARBA" id="ARBA00022649"/>
    </source>
</evidence>
<keyword evidence="8" id="KW-1185">Reference proteome</keyword>
<dbReference type="InterPro" id="IPR016181">
    <property type="entry name" value="Acyl_CoA_acyltransferase"/>
</dbReference>
<feature type="domain" description="N-acetyltransferase" evidence="6">
    <location>
        <begin position="86"/>
        <end position="145"/>
    </location>
</feature>
<dbReference type="AlphaFoldDB" id="A0A6M5YTT4"/>
<reference evidence="8" key="1">
    <citation type="submission" date="2020-05" db="EMBL/GenBank/DDBJ databases">
        <title>Frigoriglobus tundricola gen. nov., sp. nov., a psychrotolerant cellulolytic planctomycete of the family Gemmataceae with two divergent copies of 16S rRNA gene.</title>
        <authorList>
            <person name="Kulichevskaya I.S."/>
            <person name="Ivanova A.A."/>
            <person name="Naumoff D.G."/>
            <person name="Beletsky A.V."/>
            <person name="Rijpstra W.I.C."/>
            <person name="Sinninghe Damste J.S."/>
            <person name="Mardanov A.V."/>
            <person name="Ravin N.V."/>
            <person name="Dedysh S.N."/>
        </authorList>
    </citation>
    <scope>NUCLEOTIDE SEQUENCE [LARGE SCALE GENOMIC DNA]</scope>
    <source>
        <strain evidence="8">PL17</strain>
    </source>
</reference>
<gene>
    <name evidence="7" type="ORF">FTUN_4396</name>
</gene>
<keyword evidence="2" id="KW-1277">Toxin-antitoxin system</keyword>
<dbReference type="GO" id="GO:0016747">
    <property type="term" value="F:acyltransferase activity, transferring groups other than amino-acyl groups"/>
    <property type="evidence" value="ECO:0007669"/>
    <property type="project" value="InterPro"/>
</dbReference>
<keyword evidence="3" id="KW-0808">Transferase</keyword>
<dbReference type="InterPro" id="IPR000182">
    <property type="entry name" value="GNAT_dom"/>
</dbReference>
<proteinExistence type="predicted"/>
<protein>
    <recommendedName>
        <fullName evidence="6">N-acetyltransferase domain-containing protein</fullName>
    </recommendedName>
</protein>
<evidence type="ECO:0000256" key="1">
    <source>
        <dbReference type="ARBA" id="ARBA00022491"/>
    </source>
</evidence>
<dbReference type="RefSeq" id="WP_171472345.1">
    <property type="nucleotide sequence ID" value="NZ_CP053452.2"/>
</dbReference>
<accession>A0A6M5YTT4</accession>
<evidence type="ECO:0000313" key="8">
    <source>
        <dbReference type="Proteomes" id="UP000503447"/>
    </source>
</evidence>
<name>A0A6M5YTT4_9BACT</name>
<evidence type="ECO:0000256" key="5">
    <source>
        <dbReference type="ARBA" id="ARBA00049880"/>
    </source>
</evidence>
<keyword evidence="4" id="KW-0012">Acyltransferase</keyword>
<evidence type="ECO:0000256" key="3">
    <source>
        <dbReference type="ARBA" id="ARBA00022679"/>
    </source>
</evidence>
<keyword evidence="1" id="KW-0678">Repressor</keyword>
<dbReference type="PANTHER" id="PTHR36449">
    <property type="entry name" value="ACETYLTRANSFERASE-RELATED"/>
    <property type="match status" value="1"/>
</dbReference>
<comment type="catalytic activity">
    <reaction evidence="5">
        <text>glycyl-tRNA(Gly) + acetyl-CoA = N-acetylglycyl-tRNA(Gly) + CoA + H(+)</text>
        <dbReference type="Rhea" id="RHEA:81867"/>
        <dbReference type="Rhea" id="RHEA-COMP:9683"/>
        <dbReference type="Rhea" id="RHEA-COMP:19766"/>
        <dbReference type="ChEBI" id="CHEBI:15378"/>
        <dbReference type="ChEBI" id="CHEBI:57287"/>
        <dbReference type="ChEBI" id="CHEBI:57288"/>
        <dbReference type="ChEBI" id="CHEBI:78522"/>
        <dbReference type="ChEBI" id="CHEBI:232036"/>
    </reaction>
</comment>
<dbReference type="EMBL" id="CP053452">
    <property type="protein sequence ID" value="QJW96836.1"/>
    <property type="molecule type" value="Genomic_DNA"/>
</dbReference>
<dbReference type="Gene3D" id="3.40.630.30">
    <property type="match status" value="1"/>
</dbReference>
<dbReference type="Pfam" id="PF13508">
    <property type="entry name" value="Acetyltransf_7"/>
    <property type="match status" value="1"/>
</dbReference>
<sequence>MTTTIERLSRQHQRDGFDCGKPPLNDFLARFVSQYEKRNLARTYVLVRPGDVKVLGYYTLASSAIEFDSLPAANTKKLPEHPIPAVLLARLAVDLSGRGQGLGGRLLLDCFERCLLLADQIGIHSVTVDAIDDEAARFYEHFGFTCFPEQPSKLFLPISVIKQSAAD</sequence>
<evidence type="ECO:0000256" key="4">
    <source>
        <dbReference type="ARBA" id="ARBA00023315"/>
    </source>
</evidence>
<dbReference type="SUPFAM" id="SSF55729">
    <property type="entry name" value="Acyl-CoA N-acyltransferases (Nat)"/>
    <property type="match status" value="1"/>
</dbReference>
<dbReference type="KEGG" id="ftj:FTUN_4396"/>
<dbReference type="PANTHER" id="PTHR36449:SF1">
    <property type="entry name" value="ACETYLTRANSFERASE"/>
    <property type="match status" value="1"/>
</dbReference>
<evidence type="ECO:0000259" key="6">
    <source>
        <dbReference type="Pfam" id="PF13508"/>
    </source>
</evidence>
<dbReference type="Proteomes" id="UP000503447">
    <property type="component" value="Chromosome"/>
</dbReference>